<keyword evidence="2" id="KW-1185">Reference proteome</keyword>
<dbReference type="EMBL" id="CP009246">
    <property type="protein sequence ID" value="APT87332.1"/>
    <property type="molecule type" value="Genomic_DNA"/>
</dbReference>
<dbReference type="KEGG" id="cfc:CFLV_09125"/>
<evidence type="ECO:0000313" key="2">
    <source>
        <dbReference type="Proteomes" id="UP000185479"/>
    </source>
</evidence>
<proteinExistence type="predicted"/>
<name>A0A1L7CNA0_CORFL</name>
<accession>A0A1L7CNA0</accession>
<organism evidence="1 2">
    <name type="scientific">Corynebacterium flavescens</name>
    <dbReference type="NCBI Taxonomy" id="28028"/>
    <lineage>
        <taxon>Bacteria</taxon>
        <taxon>Bacillati</taxon>
        <taxon>Actinomycetota</taxon>
        <taxon>Actinomycetes</taxon>
        <taxon>Mycobacteriales</taxon>
        <taxon>Corynebacteriaceae</taxon>
        <taxon>Corynebacterium</taxon>
    </lineage>
</organism>
<dbReference type="STRING" id="28028.CFLV_09125"/>
<dbReference type="AlphaFoldDB" id="A0A1L7CNA0"/>
<dbReference type="GeneID" id="82880863"/>
<dbReference type="Pfam" id="PF02452">
    <property type="entry name" value="PemK_toxin"/>
    <property type="match status" value="1"/>
</dbReference>
<dbReference type="GO" id="GO:0003677">
    <property type="term" value="F:DNA binding"/>
    <property type="evidence" value="ECO:0007669"/>
    <property type="project" value="InterPro"/>
</dbReference>
<dbReference type="RefSeq" id="WP_075730255.1">
    <property type="nucleotide sequence ID" value="NZ_BJNB01000059.1"/>
</dbReference>
<dbReference type="Proteomes" id="UP000185479">
    <property type="component" value="Chromosome"/>
</dbReference>
<dbReference type="OrthoDB" id="5184628at2"/>
<dbReference type="InterPro" id="IPR003477">
    <property type="entry name" value="PemK-like"/>
</dbReference>
<dbReference type="SUPFAM" id="SSF50118">
    <property type="entry name" value="Cell growth inhibitor/plasmid maintenance toxic component"/>
    <property type="match status" value="1"/>
</dbReference>
<sequence>MTSGKPTVLARVLAALGVRDKEPVDHGLSRINERLGMHRRAKSREPRKAAHIRVEASASHPRSIFFAPDMDGQADSGEVVWVWAPSDDKQSPPRERAILVIGRTRTTVLGLLISPNPEHAHEDEWLEIGSGDWDESGRQCWIRLDRVLEISEEQVRRQGTLFPQRRFERITNRLRSRYHWA</sequence>
<evidence type="ECO:0008006" key="3">
    <source>
        <dbReference type="Google" id="ProtNLM"/>
    </source>
</evidence>
<reference evidence="1 2" key="1">
    <citation type="submission" date="2014-08" db="EMBL/GenBank/DDBJ databases">
        <title>Complete genome sequence of Corynebacterium flavescens OJ8(T)(=DSM 20296(T)), isolated from cheese.</title>
        <authorList>
            <person name="Ruckert C."/>
            <person name="Albersmeier A."/>
            <person name="Winkler A."/>
            <person name="Kalinowski J."/>
        </authorList>
    </citation>
    <scope>NUCLEOTIDE SEQUENCE [LARGE SCALE GENOMIC DNA]</scope>
    <source>
        <strain evidence="1 2">OJ8</strain>
    </source>
</reference>
<evidence type="ECO:0000313" key="1">
    <source>
        <dbReference type="EMBL" id="APT87332.1"/>
    </source>
</evidence>
<gene>
    <name evidence="1" type="ORF">CFLV_09125</name>
</gene>
<protein>
    <recommendedName>
        <fullName evidence="3">Type II toxin-antitoxin system PemK/MazF family toxin</fullName>
    </recommendedName>
</protein>